<name>A0A195DS13_9HYME</name>
<dbReference type="EMBL" id="KQ980530">
    <property type="protein sequence ID" value="KYN15638.1"/>
    <property type="molecule type" value="Genomic_DNA"/>
</dbReference>
<accession>A0A195DS13</accession>
<feature type="compositionally biased region" description="Polar residues" evidence="1">
    <location>
        <begin position="190"/>
        <end position="203"/>
    </location>
</feature>
<reference evidence="2 3" key="1">
    <citation type="submission" date="2015-09" db="EMBL/GenBank/DDBJ databases">
        <title>Trachymyrmex cornetzi WGS genome.</title>
        <authorList>
            <person name="Nygaard S."/>
            <person name="Hu H."/>
            <person name="Boomsma J."/>
            <person name="Zhang G."/>
        </authorList>
    </citation>
    <scope>NUCLEOTIDE SEQUENCE [LARGE SCALE GENOMIC DNA]</scope>
    <source>
        <strain evidence="2">Tcor2-1</strain>
        <tissue evidence="2">Whole body</tissue>
    </source>
</reference>
<evidence type="ECO:0000256" key="1">
    <source>
        <dbReference type="SAM" id="MobiDB-lite"/>
    </source>
</evidence>
<feature type="region of interest" description="Disordered" evidence="1">
    <location>
        <begin position="189"/>
        <end position="241"/>
    </location>
</feature>
<evidence type="ECO:0000313" key="3">
    <source>
        <dbReference type="Proteomes" id="UP000078492"/>
    </source>
</evidence>
<proteinExistence type="predicted"/>
<dbReference type="AlphaFoldDB" id="A0A195DS13"/>
<protein>
    <submittedName>
        <fullName evidence="2">Uncharacterized protein</fullName>
    </submittedName>
</protein>
<dbReference type="Proteomes" id="UP000078492">
    <property type="component" value="Unassembled WGS sequence"/>
</dbReference>
<keyword evidence="3" id="KW-1185">Reference proteome</keyword>
<organism evidence="2 3">
    <name type="scientific">Trachymyrmex cornetzi</name>
    <dbReference type="NCBI Taxonomy" id="471704"/>
    <lineage>
        <taxon>Eukaryota</taxon>
        <taxon>Metazoa</taxon>
        <taxon>Ecdysozoa</taxon>
        <taxon>Arthropoda</taxon>
        <taxon>Hexapoda</taxon>
        <taxon>Insecta</taxon>
        <taxon>Pterygota</taxon>
        <taxon>Neoptera</taxon>
        <taxon>Endopterygota</taxon>
        <taxon>Hymenoptera</taxon>
        <taxon>Apocrita</taxon>
        <taxon>Aculeata</taxon>
        <taxon>Formicoidea</taxon>
        <taxon>Formicidae</taxon>
        <taxon>Myrmicinae</taxon>
        <taxon>Trachymyrmex</taxon>
    </lineage>
</organism>
<gene>
    <name evidence="2" type="ORF">ALC57_12141</name>
</gene>
<evidence type="ECO:0000313" key="2">
    <source>
        <dbReference type="EMBL" id="KYN15638.1"/>
    </source>
</evidence>
<sequence length="250" mass="28300">MRLACRLFIPLQLLLRRSLPRPSPRKEVVAMGCVLAAKDAMTISLRALGRRYRRLGAPIFSSAELARRRERQVKRERNQRSTIKAARLVCLAKAFLRPAIDPVARIGAPTQHQHMKLALANYVYMIEEVTVILAEINAKNDGGISKTVWLFINAISRQRWDIQSSSDYLFIFALSFVIEWLSKMDDNEGCTEQETSNRLTTTGRSDRPQQVGEPGERSKTSKVAKSPPLPIRRPLATGRRLPIAFRRHGG</sequence>